<gene>
    <name evidence="1" type="ORF">FK268_12780</name>
</gene>
<reference evidence="1 2" key="1">
    <citation type="submission" date="2019-08" db="EMBL/GenBank/DDBJ databases">
        <title>Tsukamurella conjunctivitidis sp. nov., Tsukamurella assacharolytica sp. nov. and Tsukamurella sputae sp. nov. isolated from patients with conjunctivitis, bacteraemia (lymphoma) and respiratory infection (sputum) in Hong Kong.</title>
        <authorList>
            <person name="Fok K.M.N."/>
            <person name="Fong J.Y.H."/>
        </authorList>
    </citation>
    <scope>NUCLEOTIDE SEQUENCE [LARGE SCALE GENOMIC DNA]</scope>
    <source>
        <strain evidence="1 2">HKU70</strain>
    </source>
</reference>
<organism evidence="1 2">
    <name type="scientific">Tsukamurella sputi</name>
    <dbReference type="NCBI Taxonomy" id="2591848"/>
    <lineage>
        <taxon>Bacteria</taxon>
        <taxon>Bacillati</taxon>
        <taxon>Actinomycetota</taxon>
        <taxon>Actinomycetes</taxon>
        <taxon>Mycobacteriales</taxon>
        <taxon>Tsukamurellaceae</taxon>
        <taxon>Tsukamurella</taxon>
    </lineage>
</organism>
<protein>
    <submittedName>
        <fullName evidence="1">Uncharacterized protein</fullName>
    </submittedName>
</protein>
<dbReference type="RefSeq" id="WP_146434614.1">
    <property type="nucleotide sequence ID" value="NZ_VIGV01000004.1"/>
</dbReference>
<proteinExistence type="predicted"/>
<dbReference type="Proteomes" id="UP000319792">
    <property type="component" value="Unassembled WGS sequence"/>
</dbReference>
<keyword evidence="2" id="KW-1185">Reference proteome</keyword>
<dbReference type="AlphaFoldDB" id="A0A5C5RKH2"/>
<evidence type="ECO:0000313" key="2">
    <source>
        <dbReference type="Proteomes" id="UP000319792"/>
    </source>
</evidence>
<name>A0A5C5RKH2_9ACTN</name>
<accession>A0A5C5RKH2</accession>
<dbReference type="OrthoDB" id="3541661at2"/>
<comment type="caution">
    <text evidence="1">The sequence shown here is derived from an EMBL/GenBank/DDBJ whole genome shotgun (WGS) entry which is preliminary data.</text>
</comment>
<sequence length="128" mass="14131">MTNALRRTRICLSCRRDRPHQGRGLCSTCYNFENRHGRLDQWPPLGRTRRAGVGSAKPLTLGTARRADPVVLDRVHRGEPVRATHPDDRAAIIATYLAGQITKNVALTAMHCSTAVFDATISTLERAA</sequence>
<evidence type="ECO:0000313" key="1">
    <source>
        <dbReference type="EMBL" id="TWS23188.1"/>
    </source>
</evidence>
<dbReference type="EMBL" id="VIGV01000004">
    <property type="protein sequence ID" value="TWS23188.1"/>
    <property type="molecule type" value="Genomic_DNA"/>
</dbReference>